<dbReference type="GO" id="GO:0003677">
    <property type="term" value="F:DNA binding"/>
    <property type="evidence" value="ECO:0007669"/>
    <property type="project" value="UniProtKB-KW"/>
</dbReference>
<sequence length="152" mass="17725">MAQNKIAQQIQSLRTKRDWTQDQLAERLGVSKQSVSNWETGLKSPRMGALQKMADIFHVSIGYITDGDDFDQSIDQKITILIKKLNKDRKQRVFNFINTQLYEQEKEDIFNSPNALAAHADNIDQTYSNKDIKKRTDFLEEEIKKYNRKNGK</sequence>
<dbReference type="PANTHER" id="PTHR46558:SF11">
    <property type="entry name" value="HTH-TYPE TRANSCRIPTIONAL REGULATOR XRE"/>
    <property type="match status" value="1"/>
</dbReference>
<dbReference type="InterPro" id="IPR001387">
    <property type="entry name" value="Cro/C1-type_HTH"/>
</dbReference>
<dbReference type="PANTHER" id="PTHR46558">
    <property type="entry name" value="TRACRIPTIONAL REGULATORY PROTEIN-RELATED-RELATED"/>
    <property type="match status" value="1"/>
</dbReference>
<dbReference type="SMART" id="SM00530">
    <property type="entry name" value="HTH_XRE"/>
    <property type="match status" value="1"/>
</dbReference>
<dbReference type="OrthoDB" id="2475196at2"/>
<evidence type="ECO:0000313" key="3">
    <source>
        <dbReference type="EMBL" id="KRM98790.1"/>
    </source>
</evidence>
<dbReference type="STRING" id="1423796.FC24_GL001026"/>
<dbReference type="CDD" id="cd00093">
    <property type="entry name" value="HTH_XRE"/>
    <property type="match status" value="1"/>
</dbReference>
<organism evidence="3 4">
    <name type="scientific">Loigolactobacillus rennini DSM 20253</name>
    <dbReference type="NCBI Taxonomy" id="1423796"/>
    <lineage>
        <taxon>Bacteria</taxon>
        <taxon>Bacillati</taxon>
        <taxon>Bacillota</taxon>
        <taxon>Bacilli</taxon>
        <taxon>Lactobacillales</taxon>
        <taxon>Lactobacillaceae</taxon>
        <taxon>Loigolactobacillus</taxon>
    </lineage>
</organism>
<comment type="caution">
    <text evidence="3">The sequence shown here is derived from an EMBL/GenBank/DDBJ whole genome shotgun (WGS) entry which is preliminary data.</text>
</comment>
<dbReference type="Pfam" id="PF01381">
    <property type="entry name" value="HTH_3"/>
    <property type="match status" value="1"/>
</dbReference>
<proteinExistence type="predicted"/>
<dbReference type="PROSITE" id="PS50943">
    <property type="entry name" value="HTH_CROC1"/>
    <property type="match status" value="1"/>
</dbReference>
<accession>A0A0R2DDB6</accession>
<evidence type="ECO:0000259" key="2">
    <source>
        <dbReference type="PROSITE" id="PS50943"/>
    </source>
</evidence>
<feature type="domain" description="HTH cro/C1-type" evidence="2">
    <location>
        <begin position="10"/>
        <end position="64"/>
    </location>
</feature>
<dbReference type="InterPro" id="IPR010982">
    <property type="entry name" value="Lambda_DNA-bd_dom_sf"/>
</dbReference>
<dbReference type="PATRIC" id="fig|1423796.3.peg.1049"/>
<keyword evidence="1" id="KW-0238">DNA-binding</keyword>
<name>A0A0R2DDB6_9LACO</name>
<dbReference type="AlphaFoldDB" id="A0A0R2DDB6"/>
<dbReference type="EMBL" id="AYYI01000026">
    <property type="protein sequence ID" value="KRM98790.1"/>
    <property type="molecule type" value="Genomic_DNA"/>
</dbReference>
<evidence type="ECO:0000256" key="1">
    <source>
        <dbReference type="ARBA" id="ARBA00023125"/>
    </source>
</evidence>
<reference evidence="3 4" key="1">
    <citation type="journal article" date="2015" name="Genome Announc.">
        <title>Expanding the biotechnology potential of lactobacilli through comparative genomics of 213 strains and associated genera.</title>
        <authorList>
            <person name="Sun Z."/>
            <person name="Harris H.M."/>
            <person name="McCann A."/>
            <person name="Guo C."/>
            <person name="Argimon S."/>
            <person name="Zhang W."/>
            <person name="Yang X."/>
            <person name="Jeffery I.B."/>
            <person name="Cooney J.C."/>
            <person name="Kagawa T.F."/>
            <person name="Liu W."/>
            <person name="Song Y."/>
            <person name="Salvetti E."/>
            <person name="Wrobel A."/>
            <person name="Rasinkangas P."/>
            <person name="Parkhill J."/>
            <person name="Rea M.C."/>
            <person name="O'Sullivan O."/>
            <person name="Ritari J."/>
            <person name="Douillard F.P."/>
            <person name="Paul Ross R."/>
            <person name="Yang R."/>
            <person name="Briner A.E."/>
            <person name="Felis G.E."/>
            <person name="de Vos W.M."/>
            <person name="Barrangou R."/>
            <person name="Klaenhammer T.R."/>
            <person name="Caufield P.W."/>
            <person name="Cui Y."/>
            <person name="Zhang H."/>
            <person name="O'Toole P.W."/>
        </authorList>
    </citation>
    <scope>NUCLEOTIDE SEQUENCE [LARGE SCALE GENOMIC DNA]</scope>
    <source>
        <strain evidence="3 4">DSM 20253</strain>
    </source>
</reference>
<evidence type="ECO:0000313" key="4">
    <source>
        <dbReference type="Proteomes" id="UP000051638"/>
    </source>
</evidence>
<dbReference type="SUPFAM" id="SSF47413">
    <property type="entry name" value="lambda repressor-like DNA-binding domains"/>
    <property type="match status" value="1"/>
</dbReference>
<gene>
    <name evidence="3" type="ORF">FC24_GL001026</name>
</gene>
<protein>
    <recommendedName>
        <fullName evidence="2">HTH cro/C1-type domain-containing protein</fullName>
    </recommendedName>
</protein>
<dbReference type="Proteomes" id="UP000051638">
    <property type="component" value="Unassembled WGS sequence"/>
</dbReference>
<dbReference type="RefSeq" id="WP_057873657.1">
    <property type="nucleotide sequence ID" value="NZ_AYYI01000026.1"/>
</dbReference>
<dbReference type="Gene3D" id="1.10.260.40">
    <property type="entry name" value="lambda repressor-like DNA-binding domains"/>
    <property type="match status" value="1"/>
</dbReference>
<keyword evidence="4" id="KW-1185">Reference proteome</keyword>